<evidence type="ECO:0000313" key="12">
    <source>
        <dbReference type="EMBL" id="KAJ8425928.1"/>
    </source>
</evidence>
<name>A0A9Q1JMV5_9CARY</name>
<feature type="domain" description="Inositol polyphosphate-related phosphatase" evidence="11">
    <location>
        <begin position="527"/>
        <end position="892"/>
    </location>
</feature>
<dbReference type="Pfam" id="PF23754">
    <property type="entry name" value="Beta-prop_IP5PC_F"/>
    <property type="match status" value="1"/>
</dbReference>
<dbReference type="InterPro" id="IPR056454">
    <property type="entry name" value="Beta-prop_IP5PC_F"/>
</dbReference>
<evidence type="ECO:0000256" key="2">
    <source>
        <dbReference type="ARBA" id="ARBA00010768"/>
    </source>
</evidence>
<dbReference type="InterPro" id="IPR036322">
    <property type="entry name" value="WD40_repeat_dom_sf"/>
</dbReference>
<dbReference type="SMART" id="SM00128">
    <property type="entry name" value="IPPc"/>
    <property type="match status" value="1"/>
</dbReference>
<evidence type="ECO:0000256" key="4">
    <source>
        <dbReference type="ARBA" id="ARBA00022574"/>
    </source>
</evidence>
<keyword evidence="4" id="KW-0853">WD repeat</keyword>
<evidence type="ECO:0000256" key="1">
    <source>
        <dbReference type="ARBA" id="ARBA00001946"/>
    </source>
</evidence>
<dbReference type="SUPFAM" id="SSF50978">
    <property type="entry name" value="WD40 repeat-like"/>
    <property type="match status" value="1"/>
</dbReference>
<dbReference type="InterPro" id="IPR056455">
    <property type="entry name" value="Ig-like_IP5PC_F"/>
</dbReference>
<dbReference type="FunFam" id="3.60.10.10:FF:000011">
    <property type="entry name" value="Type II inositol polyphosphate 5-phosphatase 15"/>
    <property type="match status" value="1"/>
</dbReference>
<feature type="compositionally biased region" description="Low complexity" evidence="10">
    <location>
        <begin position="1065"/>
        <end position="1078"/>
    </location>
</feature>
<keyword evidence="9" id="KW-0832">Ubl conjugation</keyword>
<dbReference type="Gene3D" id="3.60.10.10">
    <property type="entry name" value="Endonuclease/exonuclease/phosphatase"/>
    <property type="match status" value="1"/>
</dbReference>
<organism evidence="12 13">
    <name type="scientific">Carnegiea gigantea</name>
    <dbReference type="NCBI Taxonomy" id="171969"/>
    <lineage>
        <taxon>Eukaryota</taxon>
        <taxon>Viridiplantae</taxon>
        <taxon>Streptophyta</taxon>
        <taxon>Embryophyta</taxon>
        <taxon>Tracheophyta</taxon>
        <taxon>Spermatophyta</taxon>
        <taxon>Magnoliopsida</taxon>
        <taxon>eudicotyledons</taxon>
        <taxon>Gunneridae</taxon>
        <taxon>Pentapetalae</taxon>
        <taxon>Caryophyllales</taxon>
        <taxon>Cactineae</taxon>
        <taxon>Cactaceae</taxon>
        <taxon>Cactoideae</taxon>
        <taxon>Echinocereeae</taxon>
        <taxon>Carnegiea</taxon>
    </lineage>
</organism>
<dbReference type="EMBL" id="JAKOGI010001379">
    <property type="protein sequence ID" value="KAJ8425928.1"/>
    <property type="molecule type" value="Genomic_DNA"/>
</dbReference>
<evidence type="ECO:0000313" key="13">
    <source>
        <dbReference type="Proteomes" id="UP001153076"/>
    </source>
</evidence>
<dbReference type="InterPro" id="IPR001680">
    <property type="entry name" value="WD40_rpt"/>
</dbReference>
<evidence type="ECO:0000256" key="5">
    <source>
        <dbReference type="ARBA" id="ARBA00022723"/>
    </source>
</evidence>
<dbReference type="FunFam" id="2.130.10.10:FF:002156">
    <property type="entry name" value="Type I inositol polyphosphate 5-phosphatase 12"/>
    <property type="match status" value="1"/>
</dbReference>
<dbReference type="PANTHER" id="PTHR11200:SF261">
    <property type="entry name" value="TYPE I INOSITOL POLYPHOSPHATE 5-PHOSPHATASE 12"/>
    <property type="match status" value="1"/>
</dbReference>
<dbReference type="SUPFAM" id="SSF56219">
    <property type="entry name" value="DNase I-like"/>
    <property type="match status" value="1"/>
</dbReference>
<dbReference type="InterPro" id="IPR015943">
    <property type="entry name" value="WD40/YVTN_repeat-like_dom_sf"/>
</dbReference>
<dbReference type="GO" id="GO:0046872">
    <property type="term" value="F:metal ion binding"/>
    <property type="evidence" value="ECO:0007669"/>
    <property type="project" value="UniProtKB-KW"/>
</dbReference>
<dbReference type="InterPro" id="IPR000300">
    <property type="entry name" value="IPPc"/>
</dbReference>
<dbReference type="InterPro" id="IPR046985">
    <property type="entry name" value="IP5"/>
</dbReference>
<dbReference type="GO" id="GO:0004439">
    <property type="term" value="F:phosphatidylinositol-4,5-bisphosphate 5-phosphatase activity"/>
    <property type="evidence" value="ECO:0007669"/>
    <property type="project" value="TreeGrafter"/>
</dbReference>
<gene>
    <name evidence="12" type="ORF">Cgig2_003903</name>
</gene>
<sequence length="1096" mass="120807">MEDRFDDEERNALSAITNGGISHNRKVHSLSEHRFSAAAATAAAAGQKYRKHSLDARHLYNASSSDYFYGNSGRFPATDDAALPEFMASGGVGIFKAPTRAAVHPGRPPAVELRPHPLRETQVGKFLRTIGCTDTQLWAGQESGVRFWNFQDAYEPGSGFGGRVRRGDEDAAPFYESANTSPALCLVVDQKHRLVWTGHKDGKIRSWKMDQTLSDDSPPFKEGLSWTAHKGPVLCLVMSSYGDLWSGSEDGVIKVWPWEGVEKFLSLSSEEKHMAALLVERARLDLRSQVTVNGVCNISSSDVKAMLSDHARGRVDARTKELVKVFNINGQIENRVELPVLQDQAVEDEMKVKFVSSTKKEKPQGFLQRSRNAILGAADAVRRVATKGAGAFNEDSKKTEALVLTADGTIWSGCSNGLLVQWDGNGNQIQDFSHHPSSVLCFCTHGTQLWVGYASGVVQLLDLDGNVIKGWVAHSSPVIKMAIGGDYVFSLAAHGGIRGWHLTSPGPIDNIMRSALAAKEFSYTRQENLKILVGTWNVGQGKPVHEALRTWLGSAISDVGIVVVGLQEVEMGAGFLAMSAAKETVGLEGSAIGNLWQDAIGRVLEEGRIFERVGSRQLAGLLIAIWVKKDLRMHVGDLDVAAVACGLGRTIGNKGGVGLRLRVHDRIICFVNCHLAAHLEAVNRRNADFNHIFRTMVFSRQSNFLVGASSAFQVLRTANVQNLLSILNTMILVTGPRGNSDEGRPELSEADMVIFCGDFNYRLYGMSYDEARDFVSQRSFDWLREKDQLRAEMKAGKVFQGMREAVITFPPTYKFERHVPGLGGYDSGEKKRIPAWCDRVIYRDCSTGTVSDCSLDCPMLGSIEMYEACMDVTESDHKPVRCKLNVRLACADRSVRRKEFGEIMNSDQVKAALQQLPHVPETTISTDRIVLRNLETCSFRIANKSQKDKAAFHILCEGHAIVSGGEEPSNLQSRGSFGFPNWLEIAPACGILKTEDAMEVLVRHTESHTLGDLVEGIPQNWWSEDTRDKEVVLTVQVQGTSSLETRTHQICVRHCYSTNTTPMESRTNSSRRGSSGSQRRSEGHRHNNQSDLVSRG</sequence>
<dbReference type="CDD" id="cd09074">
    <property type="entry name" value="INPP5c"/>
    <property type="match status" value="1"/>
</dbReference>
<reference evidence="12" key="1">
    <citation type="submission" date="2022-04" db="EMBL/GenBank/DDBJ databases">
        <title>Carnegiea gigantea Genome sequencing and assembly v2.</title>
        <authorList>
            <person name="Copetti D."/>
            <person name="Sanderson M.J."/>
            <person name="Burquez A."/>
            <person name="Wojciechowski M.F."/>
        </authorList>
    </citation>
    <scope>NUCLEOTIDE SEQUENCE</scope>
    <source>
        <strain evidence="12">SGP5-SGP5p</strain>
        <tissue evidence="12">Aerial part</tissue>
    </source>
</reference>
<evidence type="ECO:0000256" key="10">
    <source>
        <dbReference type="SAM" id="MobiDB-lite"/>
    </source>
</evidence>
<keyword evidence="7" id="KW-0378">Hydrolase</keyword>
<evidence type="ECO:0000256" key="8">
    <source>
        <dbReference type="ARBA" id="ARBA00022842"/>
    </source>
</evidence>
<dbReference type="Proteomes" id="UP001153076">
    <property type="component" value="Unassembled WGS sequence"/>
</dbReference>
<keyword evidence="13" id="KW-1185">Reference proteome</keyword>
<dbReference type="InterPro" id="IPR036691">
    <property type="entry name" value="Endo/exonu/phosph_ase_sf"/>
</dbReference>
<evidence type="ECO:0000256" key="6">
    <source>
        <dbReference type="ARBA" id="ARBA00022737"/>
    </source>
</evidence>
<dbReference type="Pfam" id="PF23755">
    <property type="entry name" value="Ig-like_IP5PC_F"/>
    <property type="match status" value="1"/>
</dbReference>
<dbReference type="AlphaFoldDB" id="A0A9Q1JMV5"/>
<keyword evidence="8" id="KW-0460">Magnesium</keyword>
<proteinExistence type="inferred from homology"/>
<feature type="region of interest" description="Disordered" evidence="10">
    <location>
        <begin position="1059"/>
        <end position="1096"/>
    </location>
</feature>
<dbReference type="Gene3D" id="2.130.10.10">
    <property type="entry name" value="YVTN repeat-like/Quinoprotein amine dehydrogenase"/>
    <property type="match status" value="2"/>
</dbReference>
<evidence type="ECO:0000259" key="11">
    <source>
        <dbReference type="SMART" id="SM00128"/>
    </source>
</evidence>
<comment type="caution">
    <text evidence="12">The sequence shown here is derived from an EMBL/GenBank/DDBJ whole genome shotgun (WGS) entry which is preliminary data.</text>
</comment>
<comment type="similarity">
    <text evidence="2">Belongs to the inositol polyphosphate 5-phosphatase family.</text>
</comment>
<evidence type="ECO:0000256" key="3">
    <source>
        <dbReference type="ARBA" id="ARBA00022499"/>
    </source>
</evidence>
<keyword evidence="5" id="KW-0479">Metal-binding</keyword>
<protein>
    <recommendedName>
        <fullName evidence="11">Inositol polyphosphate-related phosphatase domain-containing protein</fullName>
    </recommendedName>
</protein>
<keyword evidence="6" id="KW-0677">Repeat</keyword>
<dbReference type="Pfam" id="PF22669">
    <property type="entry name" value="Exo_endo_phos2"/>
    <property type="match status" value="1"/>
</dbReference>
<accession>A0A9Q1JMV5</accession>
<dbReference type="OrthoDB" id="1925875at2759"/>
<evidence type="ECO:0000256" key="7">
    <source>
        <dbReference type="ARBA" id="ARBA00022801"/>
    </source>
</evidence>
<dbReference type="SMART" id="SM00320">
    <property type="entry name" value="WD40"/>
    <property type="match status" value="5"/>
</dbReference>
<dbReference type="PANTHER" id="PTHR11200">
    <property type="entry name" value="INOSITOL 5-PHOSPHATASE"/>
    <property type="match status" value="1"/>
</dbReference>
<dbReference type="GO" id="GO:0046856">
    <property type="term" value="P:phosphatidylinositol dephosphorylation"/>
    <property type="evidence" value="ECO:0007669"/>
    <property type="project" value="InterPro"/>
</dbReference>
<comment type="cofactor">
    <cofactor evidence="1">
        <name>Mg(2+)</name>
        <dbReference type="ChEBI" id="CHEBI:18420"/>
    </cofactor>
</comment>
<dbReference type="GO" id="GO:0009846">
    <property type="term" value="P:pollen germination"/>
    <property type="evidence" value="ECO:0007669"/>
    <property type="project" value="UniProtKB-ARBA"/>
</dbReference>
<keyword evidence="3" id="KW-1017">Isopeptide bond</keyword>
<evidence type="ECO:0000256" key="9">
    <source>
        <dbReference type="ARBA" id="ARBA00022843"/>
    </source>
</evidence>